<keyword evidence="6" id="KW-0347">Helicase</keyword>
<dbReference type="Proteomes" id="UP001597196">
    <property type="component" value="Unassembled WGS sequence"/>
</dbReference>
<sequence length="427" mass="46559">MTMIWAGMQLTEKECRAAAVSSVSLAQATQVAGLQQNGRRWVCQRCGERQLRALPAGGQYCPSCVGLDRITSETTLVRFAAPPIAWRGQMSWQGELTPAQQAAQRGVLASVAAGRDHLLHAVTGAGKTEMLFAVVAAVLRQGRRVAWATPRVDVVRELAPRLASAFQGTPLVARYGGAPWPSVDAQLVVLTTHQLLRYHQAFGLIIVDEVDAFPYPQTPMLAYGVRQAASGPVVFLTATPGEALQRAARRGQIGVSRLLTRFHGAPLPVPRPLIRRGRRWPHRLDKVIVRRLTLLKNADSKLLLFVPQIDWLKPLVRQLVALGWQAAGVHASDPEREAKVLAFRQGQLDCLVTTTILERGVTIPHCAVLVLGADSPLFSAAGLIQMAGRAGRSADFPADPVYFVARHWTADQLRAIATIRRTNRGRA</sequence>
<feature type="domain" description="Helicase C-terminal" evidence="5">
    <location>
        <begin position="287"/>
        <end position="427"/>
    </location>
</feature>
<proteinExistence type="predicted"/>
<evidence type="ECO:0000259" key="5">
    <source>
        <dbReference type="PROSITE" id="PS51194"/>
    </source>
</evidence>
<dbReference type="InterPro" id="IPR027417">
    <property type="entry name" value="P-loop_NTPase"/>
</dbReference>
<evidence type="ECO:0000256" key="2">
    <source>
        <dbReference type="ARBA" id="ARBA00022840"/>
    </source>
</evidence>
<comment type="caution">
    <text evidence="6">The sequence shown here is derived from an EMBL/GenBank/DDBJ whole genome shotgun (WGS) entry which is preliminary data.</text>
</comment>
<evidence type="ECO:0000313" key="7">
    <source>
        <dbReference type="Proteomes" id="UP001597196"/>
    </source>
</evidence>
<dbReference type="Pfam" id="PF00271">
    <property type="entry name" value="Helicase_C"/>
    <property type="match status" value="1"/>
</dbReference>
<dbReference type="SUPFAM" id="SSF52540">
    <property type="entry name" value="P-loop containing nucleoside triphosphate hydrolases"/>
    <property type="match status" value="1"/>
</dbReference>
<dbReference type="Gene3D" id="3.40.50.300">
    <property type="entry name" value="P-loop containing nucleotide triphosphate hydrolases"/>
    <property type="match status" value="2"/>
</dbReference>
<evidence type="ECO:0000256" key="1">
    <source>
        <dbReference type="ARBA" id="ARBA00022741"/>
    </source>
</evidence>
<reference evidence="7" key="1">
    <citation type="journal article" date="2019" name="Int. J. Syst. Evol. Microbiol.">
        <title>The Global Catalogue of Microorganisms (GCM) 10K type strain sequencing project: providing services to taxonomists for standard genome sequencing and annotation.</title>
        <authorList>
            <consortium name="The Broad Institute Genomics Platform"/>
            <consortium name="The Broad Institute Genome Sequencing Center for Infectious Disease"/>
            <person name="Wu L."/>
            <person name="Ma J."/>
        </authorList>
    </citation>
    <scope>NUCLEOTIDE SEQUENCE [LARGE SCALE GENOMIC DNA]</scope>
    <source>
        <strain evidence="7">CCM 8980</strain>
    </source>
</reference>
<dbReference type="PROSITE" id="PS51194">
    <property type="entry name" value="HELICASE_CTER"/>
    <property type="match status" value="1"/>
</dbReference>
<protein>
    <submittedName>
        <fullName evidence="6">Helicase-related protein</fullName>
    </submittedName>
</protein>
<dbReference type="EMBL" id="JBHTOC010000007">
    <property type="protein sequence ID" value="MFD1429797.1"/>
    <property type="molecule type" value="Genomic_DNA"/>
</dbReference>
<dbReference type="GO" id="GO:0004386">
    <property type="term" value="F:helicase activity"/>
    <property type="evidence" value="ECO:0007669"/>
    <property type="project" value="UniProtKB-KW"/>
</dbReference>
<gene>
    <name evidence="6" type="ORF">ACFQ4P_06005</name>
</gene>
<dbReference type="PANTHER" id="PTHR30580">
    <property type="entry name" value="PRIMOSOMAL PROTEIN N"/>
    <property type="match status" value="1"/>
</dbReference>
<dbReference type="Pfam" id="PF00270">
    <property type="entry name" value="DEAD"/>
    <property type="match status" value="1"/>
</dbReference>
<accession>A0ABW4CHL6</accession>
<keyword evidence="7" id="KW-1185">Reference proteome</keyword>
<feature type="domain" description="Helicase ATP-binding" evidence="4">
    <location>
        <begin position="108"/>
        <end position="258"/>
    </location>
</feature>
<evidence type="ECO:0000256" key="3">
    <source>
        <dbReference type="ARBA" id="ARBA00023125"/>
    </source>
</evidence>
<dbReference type="SMART" id="SM00490">
    <property type="entry name" value="HELICc"/>
    <property type="match status" value="1"/>
</dbReference>
<evidence type="ECO:0000259" key="4">
    <source>
        <dbReference type="PROSITE" id="PS51192"/>
    </source>
</evidence>
<keyword evidence="6" id="KW-0378">Hydrolase</keyword>
<dbReference type="PANTHER" id="PTHR30580:SF1">
    <property type="entry name" value="COMF OPERON PROTEIN 1"/>
    <property type="match status" value="1"/>
</dbReference>
<dbReference type="InterPro" id="IPR011545">
    <property type="entry name" value="DEAD/DEAH_box_helicase_dom"/>
</dbReference>
<organism evidence="6 7">
    <name type="scientific">Lacticaseibacillus mingshuiensis</name>
    <dbReference type="NCBI Taxonomy" id="2799574"/>
    <lineage>
        <taxon>Bacteria</taxon>
        <taxon>Bacillati</taxon>
        <taxon>Bacillota</taxon>
        <taxon>Bacilli</taxon>
        <taxon>Lactobacillales</taxon>
        <taxon>Lactobacillaceae</taxon>
        <taxon>Lacticaseibacillus</taxon>
    </lineage>
</organism>
<dbReference type="InterPro" id="IPR001650">
    <property type="entry name" value="Helicase_C-like"/>
</dbReference>
<dbReference type="InterPro" id="IPR014001">
    <property type="entry name" value="Helicase_ATP-bd"/>
</dbReference>
<dbReference type="SMART" id="SM00487">
    <property type="entry name" value="DEXDc"/>
    <property type="match status" value="1"/>
</dbReference>
<name>A0ABW4CHL6_9LACO</name>
<keyword evidence="1" id="KW-0547">Nucleotide-binding</keyword>
<dbReference type="RefSeq" id="WP_225877933.1">
    <property type="nucleotide sequence ID" value="NZ_BOLQ01000014.1"/>
</dbReference>
<evidence type="ECO:0000313" key="6">
    <source>
        <dbReference type="EMBL" id="MFD1429797.1"/>
    </source>
</evidence>
<dbReference type="PROSITE" id="PS51192">
    <property type="entry name" value="HELICASE_ATP_BIND_1"/>
    <property type="match status" value="1"/>
</dbReference>
<keyword evidence="2" id="KW-0067">ATP-binding</keyword>
<keyword evidence="3" id="KW-0238">DNA-binding</keyword>